<proteinExistence type="predicted"/>
<name>A0ABY2L9S0_9LEPT</name>
<evidence type="ECO:0000313" key="1">
    <source>
        <dbReference type="EMBL" id="TGK54259.1"/>
    </source>
</evidence>
<gene>
    <name evidence="1" type="ORF">EHQ10_00395</name>
</gene>
<comment type="caution">
    <text evidence="1">The sequence shown here is derived from an EMBL/GenBank/DDBJ whole genome shotgun (WGS) entry which is preliminary data.</text>
</comment>
<dbReference type="EMBL" id="RQFD01000001">
    <property type="protein sequence ID" value="TGK54259.1"/>
    <property type="molecule type" value="Genomic_DNA"/>
</dbReference>
<sequence>MEKKEKQLDEEVLKKIFSNKILNLSKAMDDIFLNFKGIEYSIMPTEEFKKLKKLEEINYITQLEIIERAHIVALSSIFRTRKWIFGIFISYYNKNYYLFASSLRGLIEAIGDSFYTLKKIPLTLATHFYSINLALKGELTNPFYLKDLEDDLIHYTHARKLKGNEKKQLPDYYNAKQTTEYLNEIKDGNESIIDLYSELCQISHPASNSLNSFLFEEDGKLVLHNSEGTDGYLIESLLSKYKDAIGNTISTGLLSSFIVLKLINKFEYPELFIKSEYLGILDKVDLWKECQELIVKSENEHHKRYKN</sequence>
<dbReference type="Proteomes" id="UP000297617">
    <property type="component" value="Unassembled WGS sequence"/>
</dbReference>
<reference evidence="2" key="1">
    <citation type="journal article" date="2019" name="PLoS Negl. Trop. Dis.">
        <title>Revisiting the worldwide diversity of Leptospira species in the environment.</title>
        <authorList>
            <person name="Vincent A.T."/>
            <person name="Schiettekatte O."/>
            <person name="Bourhy P."/>
            <person name="Veyrier F.J."/>
            <person name="Picardeau M."/>
        </authorList>
    </citation>
    <scope>NUCLEOTIDE SEQUENCE [LARGE SCALE GENOMIC DNA]</scope>
    <source>
        <strain evidence="2">201800295</strain>
    </source>
</reference>
<evidence type="ECO:0000313" key="2">
    <source>
        <dbReference type="Proteomes" id="UP000297617"/>
    </source>
</evidence>
<protein>
    <submittedName>
        <fullName evidence="1">Uncharacterized protein</fullName>
    </submittedName>
</protein>
<accession>A0ABY2L9S0</accession>
<keyword evidence="2" id="KW-1185">Reference proteome</keyword>
<organism evidence="1 2">
    <name type="scientific">Leptospira bouyouniensis</name>
    <dbReference type="NCBI Taxonomy" id="2484911"/>
    <lineage>
        <taxon>Bacteria</taxon>
        <taxon>Pseudomonadati</taxon>
        <taxon>Spirochaetota</taxon>
        <taxon>Spirochaetia</taxon>
        <taxon>Leptospirales</taxon>
        <taxon>Leptospiraceae</taxon>
        <taxon>Leptospira</taxon>
    </lineage>
</organism>
<dbReference type="RefSeq" id="WP_135752892.1">
    <property type="nucleotide sequence ID" value="NZ_RQFD01000001.1"/>
</dbReference>